<feature type="domain" description="DUF3566" evidence="3">
    <location>
        <begin position="73"/>
        <end position="189"/>
    </location>
</feature>
<proteinExistence type="predicted"/>
<gene>
    <name evidence="4" type="ORF">EHW97_13470</name>
</gene>
<feature type="compositionally biased region" description="Basic and acidic residues" evidence="1">
    <location>
        <begin position="30"/>
        <end position="49"/>
    </location>
</feature>
<feature type="region of interest" description="Disordered" evidence="1">
    <location>
        <begin position="1"/>
        <end position="64"/>
    </location>
</feature>
<keyword evidence="2" id="KW-0472">Membrane</keyword>
<dbReference type="AlphaFoldDB" id="A0A3N6WM80"/>
<keyword evidence="2" id="KW-1133">Transmembrane helix</keyword>
<dbReference type="Pfam" id="PF12089">
    <property type="entry name" value="DUF3566"/>
    <property type="match status" value="1"/>
</dbReference>
<keyword evidence="5" id="KW-1185">Reference proteome</keyword>
<dbReference type="OrthoDB" id="3240216at2"/>
<name>A0A3N6WM80_9ACTN</name>
<feature type="transmembrane region" description="Helical" evidence="2">
    <location>
        <begin position="89"/>
        <end position="112"/>
    </location>
</feature>
<evidence type="ECO:0000313" key="4">
    <source>
        <dbReference type="EMBL" id="RQN02433.1"/>
    </source>
</evidence>
<evidence type="ECO:0000259" key="3">
    <source>
        <dbReference type="Pfam" id="PF12089"/>
    </source>
</evidence>
<dbReference type="InterPro" id="IPR021949">
    <property type="entry name" value="DUF3566_TM"/>
</dbReference>
<sequence>MPAVKDDAPTPQSKGEGAPRTTKASAPAAKKADVTKPEPAKREPKKADAKAPAPASKPAVQVEPDTAAAAAGQATLRLRYIEPWSVTRLAFVVSVAMMIVGVVAVAVFWVVLQVTGVWSALNDSVANILSDDAGGFDITEYFGFGRLVGLTLVLSALNVVFMTALATIAAHLYNLAAQILGGIKLTFADQKK</sequence>
<feature type="transmembrane region" description="Helical" evidence="2">
    <location>
        <begin position="147"/>
        <end position="173"/>
    </location>
</feature>
<organism evidence="4 5">
    <name type="scientific">Aeromicrobium camelliae</name>
    <dbReference type="NCBI Taxonomy" id="1538144"/>
    <lineage>
        <taxon>Bacteria</taxon>
        <taxon>Bacillati</taxon>
        <taxon>Actinomycetota</taxon>
        <taxon>Actinomycetes</taxon>
        <taxon>Propionibacteriales</taxon>
        <taxon>Nocardioidaceae</taxon>
        <taxon>Aeromicrobium</taxon>
    </lineage>
</organism>
<evidence type="ECO:0000313" key="5">
    <source>
        <dbReference type="Proteomes" id="UP000275225"/>
    </source>
</evidence>
<evidence type="ECO:0000256" key="1">
    <source>
        <dbReference type="SAM" id="MobiDB-lite"/>
    </source>
</evidence>
<reference evidence="4 5" key="1">
    <citation type="submission" date="2018-11" db="EMBL/GenBank/DDBJ databases">
        <authorList>
            <person name="Li F."/>
        </authorList>
    </citation>
    <scope>NUCLEOTIDE SEQUENCE [LARGE SCALE GENOMIC DNA]</scope>
    <source>
        <strain evidence="4 5">YS17T</strain>
    </source>
</reference>
<comment type="caution">
    <text evidence="4">The sequence shown here is derived from an EMBL/GenBank/DDBJ whole genome shotgun (WGS) entry which is preliminary data.</text>
</comment>
<feature type="compositionally biased region" description="Low complexity" evidence="1">
    <location>
        <begin position="18"/>
        <end position="29"/>
    </location>
</feature>
<dbReference type="EMBL" id="RQJX01000021">
    <property type="protein sequence ID" value="RQN02433.1"/>
    <property type="molecule type" value="Genomic_DNA"/>
</dbReference>
<dbReference type="Proteomes" id="UP000275225">
    <property type="component" value="Unassembled WGS sequence"/>
</dbReference>
<evidence type="ECO:0000256" key="2">
    <source>
        <dbReference type="SAM" id="Phobius"/>
    </source>
</evidence>
<feature type="compositionally biased region" description="Low complexity" evidence="1">
    <location>
        <begin position="50"/>
        <end position="59"/>
    </location>
</feature>
<keyword evidence="2" id="KW-0812">Transmembrane</keyword>
<accession>A0A3N6WM80</accession>
<protein>
    <submittedName>
        <fullName evidence="4">DUF3566 domain-containing protein</fullName>
    </submittedName>
</protein>